<dbReference type="GO" id="GO:0005737">
    <property type="term" value="C:cytoplasm"/>
    <property type="evidence" value="ECO:0007669"/>
    <property type="project" value="UniProtKB-SubCell"/>
</dbReference>
<comment type="caution">
    <text evidence="3">The sequence shown here is derived from an EMBL/GenBank/DDBJ whole genome shotgun (WGS) entry which is preliminary data.</text>
</comment>
<evidence type="ECO:0000313" key="3">
    <source>
        <dbReference type="EMBL" id="NMF25822.1"/>
    </source>
</evidence>
<dbReference type="InterPro" id="IPR001585">
    <property type="entry name" value="TAL/FSA"/>
</dbReference>
<dbReference type="InterPro" id="IPR018225">
    <property type="entry name" value="Transaldolase_AS"/>
</dbReference>
<dbReference type="PANTHER" id="PTHR10683">
    <property type="entry name" value="TRANSALDOLASE"/>
    <property type="match status" value="1"/>
</dbReference>
<evidence type="ECO:0000256" key="2">
    <source>
        <dbReference type="ARBA" id="ARBA00023270"/>
    </source>
</evidence>
<dbReference type="Proteomes" id="UP000565613">
    <property type="component" value="Unassembled WGS sequence"/>
</dbReference>
<organism evidence="3 4">
    <name type="scientific">Parafannyhessea umbonata</name>
    <dbReference type="NCBI Taxonomy" id="604330"/>
    <lineage>
        <taxon>Bacteria</taxon>
        <taxon>Bacillati</taxon>
        <taxon>Actinomycetota</taxon>
        <taxon>Coriobacteriia</taxon>
        <taxon>Coriobacteriales</taxon>
        <taxon>Atopobiaceae</taxon>
        <taxon>Parafannyhessea</taxon>
    </lineage>
</organism>
<sequence length="236" mass="25916">MRRKANEREDPVDDFELYLDTADIDAIKELDQILNVQGVTTNPSILAKTGEDPLVAVQKIIDYFDPEQKIFMQVVSTDLQGILDEAHFIASLRPKNMCPKIPVSHNGLKAIKQLESEGIQCLATSIYSADAGFMAAHNGAEYLAPYVNRMCNYGGGMQDVCDLVDMLAMQNSKTKVLGASFKNTDQVRALIAAGMQAVTLPVDVAYNMIGHPGVKIAVDEFTANWQKAYGRTTLRA</sequence>
<dbReference type="GO" id="GO:0005975">
    <property type="term" value="P:carbohydrate metabolic process"/>
    <property type="evidence" value="ECO:0007669"/>
    <property type="project" value="InterPro"/>
</dbReference>
<dbReference type="AlphaFoldDB" id="A0A7X9TAV1"/>
<dbReference type="PROSITE" id="PS01054">
    <property type="entry name" value="TRANSALDOLASE_1"/>
    <property type="match status" value="1"/>
</dbReference>
<dbReference type="GO" id="GO:0016832">
    <property type="term" value="F:aldehyde-lyase activity"/>
    <property type="evidence" value="ECO:0007669"/>
    <property type="project" value="InterPro"/>
</dbReference>
<proteinExistence type="predicted"/>
<dbReference type="SUPFAM" id="SSF51569">
    <property type="entry name" value="Aldolase"/>
    <property type="match status" value="1"/>
</dbReference>
<gene>
    <name evidence="3" type="ORF">HF885_05135</name>
</gene>
<dbReference type="CDD" id="cd00956">
    <property type="entry name" value="Transaldolase_FSA"/>
    <property type="match status" value="1"/>
</dbReference>
<keyword evidence="2" id="KW-0704">Schiff base</keyword>
<accession>A0A7X9TAV1</accession>
<comment type="subcellular location">
    <subcellularLocation>
        <location evidence="1">Cytoplasm</location>
    </subcellularLocation>
</comment>
<dbReference type="InterPro" id="IPR013785">
    <property type="entry name" value="Aldolase_TIM"/>
</dbReference>
<dbReference type="Pfam" id="PF00923">
    <property type="entry name" value="TAL_FSA"/>
    <property type="match status" value="1"/>
</dbReference>
<evidence type="ECO:0000256" key="1">
    <source>
        <dbReference type="ARBA" id="ARBA00004496"/>
    </source>
</evidence>
<dbReference type="RefSeq" id="WP_170103862.1">
    <property type="nucleotide sequence ID" value="NZ_JABAGR010000004.1"/>
</dbReference>
<dbReference type="EMBL" id="JABAGR010000004">
    <property type="protein sequence ID" value="NMF25822.1"/>
    <property type="molecule type" value="Genomic_DNA"/>
</dbReference>
<evidence type="ECO:0000313" key="4">
    <source>
        <dbReference type="Proteomes" id="UP000565613"/>
    </source>
</evidence>
<dbReference type="Gene3D" id="3.20.20.70">
    <property type="entry name" value="Aldolase class I"/>
    <property type="match status" value="1"/>
</dbReference>
<name>A0A7X9TAV1_9ACTN</name>
<dbReference type="InterPro" id="IPR033919">
    <property type="entry name" value="TSA/FSA_arc/bac"/>
</dbReference>
<reference evidence="3 4" key="1">
    <citation type="submission" date="2020-04" db="EMBL/GenBank/DDBJ databases">
        <authorList>
            <person name="Hitch T.C.A."/>
            <person name="Wylensek D."/>
            <person name="Clavel T."/>
        </authorList>
    </citation>
    <scope>NUCLEOTIDE SEQUENCE [LARGE SCALE GENOMIC DNA]</scope>
    <source>
        <strain evidence="3 4">105184</strain>
    </source>
</reference>
<dbReference type="PANTHER" id="PTHR10683:SF28">
    <property type="entry name" value="TRANSALDOLASE C"/>
    <property type="match status" value="1"/>
</dbReference>
<protein>
    <submittedName>
        <fullName evidence="3">Fructose-6-phosphate aldolase</fullName>
    </submittedName>
</protein>